<dbReference type="PANTHER" id="PTHR12215">
    <property type="entry name" value="PHOSPHOPANTETHEINE TRANSFERASE"/>
    <property type="match status" value="1"/>
</dbReference>
<evidence type="ECO:0000259" key="3">
    <source>
        <dbReference type="Pfam" id="PF01648"/>
    </source>
</evidence>
<reference evidence="4 5" key="1">
    <citation type="submission" date="2017-07" db="EMBL/GenBank/DDBJ databases">
        <title>Draft whole genome sequences of clinical Proprionibacteriaceae strains.</title>
        <authorList>
            <person name="Bernier A.-M."/>
            <person name="Bernard K."/>
            <person name="Domingo M.-C."/>
        </authorList>
    </citation>
    <scope>NUCLEOTIDE SEQUENCE [LARGE SCALE GENOMIC DNA]</scope>
    <source>
        <strain evidence="4 5">NML 030167</strain>
    </source>
</reference>
<dbReference type="GO" id="GO:0005829">
    <property type="term" value="C:cytosol"/>
    <property type="evidence" value="ECO:0007669"/>
    <property type="project" value="TreeGrafter"/>
</dbReference>
<dbReference type="PANTHER" id="PTHR12215:SF10">
    <property type="entry name" value="L-AMINOADIPATE-SEMIALDEHYDE DEHYDROGENASE-PHOSPHOPANTETHEINYL TRANSFERASE"/>
    <property type="match status" value="1"/>
</dbReference>
<dbReference type="GO" id="GO:0000287">
    <property type="term" value="F:magnesium ion binding"/>
    <property type="evidence" value="ECO:0007669"/>
    <property type="project" value="InterPro"/>
</dbReference>
<comment type="caution">
    <text evidence="4">The sequence shown here is derived from an EMBL/GenBank/DDBJ whole genome shotgun (WGS) entry which is preliminary data.</text>
</comment>
<dbReference type="GO" id="GO:0019878">
    <property type="term" value="P:lysine biosynthetic process via aminoadipic acid"/>
    <property type="evidence" value="ECO:0007669"/>
    <property type="project" value="TreeGrafter"/>
</dbReference>
<evidence type="ECO:0000313" key="4">
    <source>
        <dbReference type="EMBL" id="OYO08677.1"/>
    </source>
</evidence>
<organism evidence="4 5">
    <name type="scientific">Enemella evansiae</name>
    <dbReference type="NCBI Taxonomy" id="2016499"/>
    <lineage>
        <taxon>Bacteria</taxon>
        <taxon>Bacillati</taxon>
        <taxon>Actinomycetota</taxon>
        <taxon>Actinomycetes</taxon>
        <taxon>Propionibacteriales</taxon>
        <taxon>Propionibacteriaceae</taxon>
        <taxon>Enemella</taxon>
    </lineage>
</organism>
<dbReference type="RefSeq" id="WP_094406878.1">
    <property type="nucleotide sequence ID" value="NZ_NMVO01000018.1"/>
</dbReference>
<keyword evidence="2" id="KW-0808">Transferase</keyword>
<comment type="similarity">
    <text evidence="1">Belongs to the P-Pant transferase superfamily. Gsp/Sfp/HetI/AcpT family.</text>
</comment>
<dbReference type="GO" id="GO:0008897">
    <property type="term" value="F:holo-[acyl-carrier-protein] synthase activity"/>
    <property type="evidence" value="ECO:0007669"/>
    <property type="project" value="InterPro"/>
</dbReference>
<evidence type="ECO:0000256" key="2">
    <source>
        <dbReference type="ARBA" id="ARBA00022679"/>
    </source>
</evidence>
<gene>
    <name evidence="4" type="ORF">CGZ94_19370</name>
</gene>
<evidence type="ECO:0000313" key="5">
    <source>
        <dbReference type="Proteomes" id="UP000215896"/>
    </source>
</evidence>
<accession>A0A255FYB8</accession>
<evidence type="ECO:0000256" key="1">
    <source>
        <dbReference type="ARBA" id="ARBA00010990"/>
    </source>
</evidence>
<dbReference type="Gene3D" id="3.90.470.20">
    <property type="entry name" value="4'-phosphopantetheinyl transferase domain"/>
    <property type="match status" value="1"/>
</dbReference>
<protein>
    <recommendedName>
        <fullName evidence="3">4'-phosphopantetheinyl transferase domain-containing protein</fullName>
    </recommendedName>
</protein>
<dbReference type="InterPro" id="IPR008278">
    <property type="entry name" value="4-PPantetheinyl_Trfase_dom"/>
</dbReference>
<name>A0A255FYB8_9ACTN</name>
<sequence>MIVEVWAAHPDPGLARLLSAAELARAERFRQAADRARSITGAALLRAYARSLGTAGVRRHCPGCGGQDHGRPEIDGAQVSLSHSGDWVLLAAAGVPVGVDVEAAPVDEAVASQLLAPGEDTADLARSWVRKEAVAKLTGTGLLRPLTGIRIDTGARGWTAELDGQAYAGCDLDLPVPAAVAAAAAEVEIRLHSPAQTRAELFPNAG</sequence>
<dbReference type="Proteomes" id="UP000215896">
    <property type="component" value="Unassembled WGS sequence"/>
</dbReference>
<dbReference type="Pfam" id="PF01648">
    <property type="entry name" value="ACPS"/>
    <property type="match status" value="1"/>
</dbReference>
<dbReference type="EMBL" id="NMVO01000018">
    <property type="protein sequence ID" value="OYO08677.1"/>
    <property type="molecule type" value="Genomic_DNA"/>
</dbReference>
<feature type="domain" description="4'-phosphopantetheinyl transferase" evidence="3">
    <location>
        <begin position="96"/>
        <end position="155"/>
    </location>
</feature>
<dbReference type="SUPFAM" id="SSF56214">
    <property type="entry name" value="4'-phosphopantetheinyl transferase"/>
    <property type="match status" value="2"/>
</dbReference>
<keyword evidence="5" id="KW-1185">Reference proteome</keyword>
<dbReference type="InterPro" id="IPR037143">
    <property type="entry name" value="4-PPantetheinyl_Trfase_dom_sf"/>
</dbReference>
<dbReference type="AlphaFoldDB" id="A0A255FYB8"/>
<dbReference type="InterPro" id="IPR050559">
    <property type="entry name" value="P-Pant_transferase_sf"/>
</dbReference>
<proteinExistence type="inferred from homology"/>